<evidence type="ECO:0000313" key="1">
    <source>
        <dbReference type="EMBL" id="CAN0541757.1"/>
    </source>
</evidence>
<gene>
    <name evidence="1" type="ORF">MRATA1EN22A_LOCUS25454</name>
</gene>
<accession>A0AC60A0N6</accession>
<evidence type="ECO:0000313" key="2">
    <source>
        <dbReference type="Proteomes" id="UP001162501"/>
    </source>
</evidence>
<protein>
    <submittedName>
        <fullName evidence="1">Uncharacterized protein</fullName>
    </submittedName>
</protein>
<sequence>MATETRLVEMRMKKRTTQIFWRPRKPGDGSGIVDKGKRGVPGRLDSAPPHAAGAGRPSRPPPRVSPPPAGPGFEPAEPDVGDKEAAGKPGQRPAGTAGPGTPAREGRAGWEGRAGRSAGPTRGPRPAAGGPREIAPARLERASRRAGRGRAGDRTKAPLLSDSRRRVTHNGGESRLSRRARRGALLSRPAGAPRTRTHIYPPDFSDSSRECGAHGQPPVSAQVSGCAGGSGVSEALALPQSPPCNPDPRERARKRGRGSGATPPYVTGSLHGFPRPRPAQRAGTRRNFQRP</sequence>
<dbReference type="Proteomes" id="UP001162501">
    <property type="component" value="Chromosome 6"/>
</dbReference>
<reference evidence="1" key="2">
    <citation type="submission" date="2025-03" db="EMBL/GenBank/DDBJ databases">
        <authorList>
            <consortium name="ELIXIR-Norway"/>
            <consortium name="Elixir Norway"/>
        </authorList>
    </citation>
    <scope>NUCLEOTIDE SEQUENCE</scope>
</reference>
<proteinExistence type="predicted"/>
<dbReference type="EMBL" id="OX596090">
    <property type="protein sequence ID" value="CAN0541757.1"/>
    <property type="molecule type" value="Genomic_DNA"/>
</dbReference>
<name>A0AC60A0N6_RANTA</name>
<organism evidence="1 2">
    <name type="scientific">Rangifer tarandus platyrhynchus</name>
    <name type="common">Svalbard reindeer</name>
    <dbReference type="NCBI Taxonomy" id="3082113"/>
    <lineage>
        <taxon>Eukaryota</taxon>
        <taxon>Metazoa</taxon>
        <taxon>Chordata</taxon>
        <taxon>Craniata</taxon>
        <taxon>Vertebrata</taxon>
        <taxon>Euteleostomi</taxon>
        <taxon>Mammalia</taxon>
        <taxon>Eutheria</taxon>
        <taxon>Laurasiatheria</taxon>
        <taxon>Artiodactyla</taxon>
        <taxon>Ruminantia</taxon>
        <taxon>Pecora</taxon>
        <taxon>Cervidae</taxon>
        <taxon>Odocoileinae</taxon>
        <taxon>Rangifer</taxon>
    </lineage>
</organism>
<reference evidence="1" key="1">
    <citation type="submission" date="2023-05" db="EMBL/GenBank/DDBJ databases">
        <authorList>
            <consortium name="ELIXIR-Norway"/>
        </authorList>
    </citation>
    <scope>NUCLEOTIDE SEQUENCE</scope>
</reference>